<reference evidence="3 4" key="1">
    <citation type="journal article" date="2015" name="Nature">
        <title>rRNA introns, odd ribosomes, and small enigmatic genomes across a large radiation of phyla.</title>
        <authorList>
            <person name="Brown C.T."/>
            <person name="Hug L.A."/>
            <person name="Thomas B.C."/>
            <person name="Sharon I."/>
            <person name="Castelle C.J."/>
            <person name="Singh A."/>
            <person name="Wilkins M.J."/>
            <person name="Williams K.H."/>
            <person name="Banfield J.F."/>
        </authorList>
    </citation>
    <scope>NUCLEOTIDE SEQUENCE [LARGE SCALE GENOMIC DNA]</scope>
</reference>
<keyword evidence="1" id="KW-0472">Membrane</keyword>
<dbReference type="Pfam" id="PF26449">
    <property type="entry name" value="DUF8128"/>
    <property type="match status" value="1"/>
</dbReference>
<feature type="non-terminal residue" evidence="3">
    <location>
        <position position="192"/>
    </location>
</feature>
<evidence type="ECO:0000256" key="1">
    <source>
        <dbReference type="SAM" id="Phobius"/>
    </source>
</evidence>
<keyword evidence="1" id="KW-1133">Transmembrane helix</keyword>
<feature type="domain" description="DUF8128" evidence="2">
    <location>
        <begin position="44"/>
        <end position="192"/>
    </location>
</feature>
<name>A0A0G0KSS6_9BACT</name>
<dbReference type="EMBL" id="LBVJ01000039">
    <property type="protein sequence ID" value="KKQ82728.1"/>
    <property type="molecule type" value="Genomic_DNA"/>
</dbReference>
<evidence type="ECO:0000313" key="3">
    <source>
        <dbReference type="EMBL" id="KKQ82728.1"/>
    </source>
</evidence>
<feature type="transmembrane region" description="Helical" evidence="1">
    <location>
        <begin position="6"/>
        <end position="30"/>
    </location>
</feature>
<sequence length="192" mass="22087">MYSEMDVILIFLAIFSMFIFVCAVAAYFIFTHIKHRNREEESIDSVLLQVAVHKNNEIKIDAMEQLFSALYSIKEGGWKQKYKTQPVLSFEIVAKKEDIRFYVWTPKKFEDMIAKQIHGAYPDADVIEVQEYNIFNEEGKVAYKTFQLARDNFFPMKSFKELPTDPMSVITSAMAKMGEGEAAAVQILISPA</sequence>
<dbReference type="Proteomes" id="UP000034710">
    <property type="component" value="Unassembled WGS sequence"/>
</dbReference>
<protein>
    <recommendedName>
        <fullName evidence="2">DUF8128 domain-containing protein</fullName>
    </recommendedName>
</protein>
<organism evidence="3 4">
    <name type="scientific">Candidatus Woesebacteria bacterium GW2011_GWA1_38_8</name>
    <dbReference type="NCBI Taxonomy" id="1618547"/>
    <lineage>
        <taxon>Bacteria</taxon>
        <taxon>Candidatus Woeseibacteriota</taxon>
    </lineage>
</organism>
<keyword evidence="1" id="KW-0812">Transmembrane</keyword>
<evidence type="ECO:0000313" key="4">
    <source>
        <dbReference type="Proteomes" id="UP000034710"/>
    </source>
</evidence>
<proteinExistence type="predicted"/>
<dbReference type="InterPro" id="IPR058441">
    <property type="entry name" value="DUF8128"/>
</dbReference>
<evidence type="ECO:0000259" key="2">
    <source>
        <dbReference type="Pfam" id="PF26449"/>
    </source>
</evidence>
<dbReference type="AlphaFoldDB" id="A0A0G0KSS6"/>
<accession>A0A0G0KSS6</accession>
<gene>
    <name evidence="3" type="ORF">UT06_C0039G0013</name>
</gene>
<comment type="caution">
    <text evidence="3">The sequence shown here is derived from an EMBL/GenBank/DDBJ whole genome shotgun (WGS) entry which is preliminary data.</text>
</comment>